<dbReference type="GO" id="GO:0042578">
    <property type="term" value="F:phosphoric ester hydrolase activity"/>
    <property type="evidence" value="ECO:0007669"/>
    <property type="project" value="UniProtKB-ARBA"/>
</dbReference>
<reference evidence="4 5" key="1">
    <citation type="submission" date="2017-11" db="EMBL/GenBank/DDBJ databases">
        <title>Genomic Encyclopedia of Archaeal and Bacterial Type Strains, Phase II (KMG-II): From Individual Species to Whole Genera.</title>
        <authorList>
            <person name="Goeker M."/>
        </authorList>
    </citation>
    <scope>NUCLEOTIDE SEQUENCE [LARGE SCALE GENOMIC DNA]</scope>
    <source>
        <strain evidence="4 5">DSM 25625</strain>
    </source>
</reference>
<dbReference type="InterPro" id="IPR007312">
    <property type="entry name" value="Phosphoesterase"/>
</dbReference>
<feature type="region of interest" description="Disordered" evidence="3">
    <location>
        <begin position="184"/>
        <end position="207"/>
    </location>
</feature>
<dbReference type="Pfam" id="PF04185">
    <property type="entry name" value="Phosphoesterase"/>
    <property type="match status" value="1"/>
</dbReference>
<dbReference type="Proteomes" id="UP000230161">
    <property type="component" value="Unassembled WGS sequence"/>
</dbReference>
<sequence length="391" mass="40859">MFHGRSFDDVLGRLYPQGLAPDGLPFDGVTNGMPPDGSPPEPPPYAGSTDEIMTTPQLPAPGATGSGFTPEMLPVLSALARGFAVCEAWQSVPGADAFENRRVFHNGPDAAAPSLFARLDRAGLSWRIYVDEAERVSLTALLHAQELGPRLSDRLRTMDDLRNDLAEGSLPSYSVVEPRMILSPNDFEPSATAGSAGEGPTRRGRSDARAAEALLHTVYEAIRVSPLAGDTALLVTADTPGVTADHRGSRVPAVVVSPWSSRGSVVRAQSGHGTAAEVVLGMLGVARSARADSVVAPVLRGILTRQTPREPRTWPRTTAPFVPRRTASNASAGAERVTGLGGEVLRLVARGTGGPDVRAPETAAEAAVFLGDNACPHLGGHNATADAQKGI</sequence>
<dbReference type="GO" id="GO:0009395">
    <property type="term" value="P:phospholipid catabolic process"/>
    <property type="evidence" value="ECO:0007669"/>
    <property type="project" value="TreeGrafter"/>
</dbReference>
<dbReference type="PANTHER" id="PTHR31956">
    <property type="entry name" value="NON-SPECIFIC PHOSPHOLIPASE C4-RELATED"/>
    <property type="match status" value="1"/>
</dbReference>
<evidence type="ECO:0000313" key="4">
    <source>
        <dbReference type="EMBL" id="PJJ63558.1"/>
    </source>
</evidence>
<dbReference type="InterPro" id="IPR017850">
    <property type="entry name" value="Alkaline_phosphatase_core_sf"/>
</dbReference>
<gene>
    <name evidence="4" type="ORF">CLV54_1228</name>
</gene>
<dbReference type="EMBL" id="PGFB01000002">
    <property type="protein sequence ID" value="PJJ63558.1"/>
    <property type="molecule type" value="Genomic_DNA"/>
</dbReference>
<evidence type="ECO:0000256" key="3">
    <source>
        <dbReference type="SAM" id="MobiDB-lite"/>
    </source>
</evidence>
<dbReference type="Gene3D" id="3.40.720.10">
    <property type="entry name" value="Alkaline Phosphatase, subunit A"/>
    <property type="match status" value="1"/>
</dbReference>
<protein>
    <submittedName>
        <fullName evidence="4">Phosphoesterase family protein</fullName>
    </submittedName>
</protein>
<evidence type="ECO:0000256" key="2">
    <source>
        <dbReference type="ARBA" id="ARBA00023026"/>
    </source>
</evidence>
<proteinExistence type="predicted"/>
<feature type="compositionally biased region" description="Pro residues" evidence="3">
    <location>
        <begin position="36"/>
        <end position="45"/>
    </location>
</feature>
<organism evidence="4 5">
    <name type="scientific">Compostimonas suwonensis</name>
    <dbReference type="NCBI Taxonomy" id="1048394"/>
    <lineage>
        <taxon>Bacteria</taxon>
        <taxon>Bacillati</taxon>
        <taxon>Actinomycetota</taxon>
        <taxon>Actinomycetes</taxon>
        <taxon>Micrococcales</taxon>
        <taxon>Microbacteriaceae</taxon>
        <taxon>Compostimonas</taxon>
    </lineage>
</organism>
<comment type="caution">
    <text evidence="4">The sequence shown here is derived from an EMBL/GenBank/DDBJ whole genome shotgun (WGS) entry which is preliminary data.</text>
</comment>
<evidence type="ECO:0000313" key="5">
    <source>
        <dbReference type="Proteomes" id="UP000230161"/>
    </source>
</evidence>
<keyword evidence="5" id="KW-1185">Reference proteome</keyword>
<name>A0A2M9BZQ3_9MICO</name>
<dbReference type="PANTHER" id="PTHR31956:SF1">
    <property type="entry name" value="NON-SPECIFIC PHOSPHOLIPASE C1"/>
    <property type="match status" value="1"/>
</dbReference>
<keyword evidence="1" id="KW-0378">Hydrolase</keyword>
<evidence type="ECO:0000256" key="1">
    <source>
        <dbReference type="ARBA" id="ARBA00022801"/>
    </source>
</evidence>
<feature type="region of interest" description="Disordered" evidence="3">
    <location>
        <begin position="22"/>
        <end position="47"/>
    </location>
</feature>
<dbReference type="AlphaFoldDB" id="A0A2M9BZQ3"/>
<keyword evidence="2" id="KW-0843">Virulence</keyword>
<accession>A0A2M9BZQ3</accession>